<evidence type="ECO:0000259" key="1">
    <source>
        <dbReference type="PROSITE" id="PS00036"/>
    </source>
</evidence>
<organism evidence="2 3">
    <name type="scientific">Agrocybe pediades</name>
    <dbReference type="NCBI Taxonomy" id="84607"/>
    <lineage>
        <taxon>Eukaryota</taxon>
        <taxon>Fungi</taxon>
        <taxon>Dikarya</taxon>
        <taxon>Basidiomycota</taxon>
        <taxon>Agaricomycotina</taxon>
        <taxon>Agaricomycetes</taxon>
        <taxon>Agaricomycetidae</taxon>
        <taxon>Agaricales</taxon>
        <taxon>Agaricineae</taxon>
        <taxon>Strophariaceae</taxon>
        <taxon>Agrocybe</taxon>
    </lineage>
</organism>
<feature type="domain" description="BZIP" evidence="1">
    <location>
        <begin position="13"/>
        <end position="27"/>
    </location>
</feature>
<dbReference type="GO" id="GO:0003700">
    <property type="term" value="F:DNA-binding transcription factor activity"/>
    <property type="evidence" value="ECO:0007669"/>
    <property type="project" value="InterPro"/>
</dbReference>
<reference evidence="2 3" key="1">
    <citation type="submission" date="2019-12" db="EMBL/GenBank/DDBJ databases">
        <authorList>
            <person name="Floudas D."/>
            <person name="Bentzer J."/>
            <person name="Ahren D."/>
            <person name="Johansson T."/>
            <person name="Persson P."/>
            <person name="Tunlid A."/>
        </authorList>
    </citation>
    <scope>NUCLEOTIDE SEQUENCE [LARGE SCALE GENOMIC DNA]</scope>
    <source>
        <strain evidence="2 3">CBS 102.39</strain>
    </source>
</reference>
<sequence>MGRRRLYFTDEEKRAANKASSKRYRDKYKDDINTLRREAYQLRKAAKTPTSSQENSTCSPDNVFRSDLDVWLERVELIHRRFNRYLSHQPASHFMDSVCLQFIKDKDPASIQNSISILEDYQNSLYDYQDRILNLDGVQNAFTQCASVINKIKTLILWLEEVHLMALCEDYKVEETYNSNGFEYQKECGGNKYQ</sequence>
<dbReference type="EMBL" id="JAACJL010000033">
    <property type="protein sequence ID" value="KAF4615814.1"/>
    <property type="molecule type" value="Genomic_DNA"/>
</dbReference>
<name>A0A8H4QRD4_9AGAR</name>
<dbReference type="InterPro" id="IPR004827">
    <property type="entry name" value="bZIP"/>
</dbReference>
<evidence type="ECO:0000313" key="3">
    <source>
        <dbReference type="Proteomes" id="UP000521872"/>
    </source>
</evidence>
<dbReference type="PROSITE" id="PS00036">
    <property type="entry name" value="BZIP_BASIC"/>
    <property type="match status" value="1"/>
</dbReference>
<evidence type="ECO:0000313" key="2">
    <source>
        <dbReference type="EMBL" id="KAF4615814.1"/>
    </source>
</evidence>
<gene>
    <name evidence="2" type="ORF">D9613_012394</name>
</gene>
<proteinExistence type="predicted"/>
<accession>A0A8H4QRD4</accession>
<dbReference type="AlphaFoldDB" id="A0A8H4QRD4"/>
<dbReference type="Proteomes" id="UP000521872">
    <property type="component" value="Unassembled WGS sequence"/>
</dbReference>
<keyword evidence="3" id="KW-1185">Reference proteome</keyword>
<protein>
    <recommendedName>
        <fullName evidence="1">BZIP domain-containing protein</fullName>
    </recommendedName>
</protein>
<comment type="caution">
    <text evidence="2">The sequence shown here is derived from an EMBL/GenBank/DDBJ whole genome shotgun (WGS) entry which is preliminary data.</text>
</comment>